<evidence type="ECO:0000313" key="8">
    <source>
        <dbReference type="Proteomes" id="UP000030686"/>
    </source>
</evidence>
<dbReference type="STRING" id="1365484.W6QAL0"/>
<dbReference type="GO" id="GO:0008270">
    <property type="term" value="F:zinc ion binding"/>
    <property type="evidence" value="ECO:0007669"/>
    <property type="project" value="InterPro"/>
</dbReference>
<gene>
    <name evidence="7" type="ORF">PROQFM164_S03g000194</name>
</gene>
<dbReference type="PROSITE" id="PS00463">
    <property type="entry name" value="ZN2_CY6_FUNGAL_1"/>
    <property type="match status" value="1"/>
</dbReference>
<dbReference type="EMBL" id="HG792017">
    <property type="protein sequence ID" value="CDM33470.1"/>
    <property type="molecule type" value="Genomic_DNA"/>
</dbReference>
<organism evidence="7 8">
    <name type="scientific">Penicillium roqueforti (strain FM164)</name>
    <dbReference type="NCBI Taxonomy" id="1365484"/>
    <lineage>
        <taxon>Eukaryota</taxon>
        <taxon>Fungi</taxon>
        <taxon>Dikarya</taxon>
        <taxon>Ascomycota</taxon>
        <taxon>Pezizomycotina</taxon>
        <taxon>Eurotiomycetes</taxon>
        <taxon>Eurotiomycetidae</taxon>
        <taxon>Eurotiales</taxon>
        <taxon>Aspergillaceae</taxon>
        <taxon>Penicillium</taxon>
    </lineage>
</organism>
<evidence type="ECO:0000256" key="5">
    <source>
        <dbReference type="SAM" id="MobiDB-lite"/>
    </source>
</evidence>
<protein>
    <submittedName>
        <fullName evidence="7">Aflatoxin biosynthesis regulatory protein</fullName>
    </submittedName>
</protein>
<dbReference type="InterPro" id="IPR053157">
    <property type="entry name" value="Sterol_Uptake_Regulator"/>
</dbReference>
<dbReference type="CDD" id="cd00067">
    <property type="entry name" value="GAL4"/>
    <property type="match status" value="1"/>
</dbReference>
<evidence type="ECO:0000256" key="3">
    <source>
        <dbReference type="ARBA" id="ARBA00023163"/>
    </source>
</evidence>
<evidence type="ECO:0000256" key="2">
    <source>
        <dbReference type="ARBA" id="ARBA00023125"/>
    </source>
</evidence>
<sequence length="469" mass="53767">MDDTQSKPLPRPRSSRHMQGQNMVFRIPNYKSKDSLACGSEPSEPVYHSRRSHRKSRAGCVNCKQRRVKCDEAKPRCLRCQKHGSECDYSGQPARPQPQKTNNIVSQFIKTNSDLISIDSLASSMSLMMVADKLNELLQPPSATGIKLPRALTDATASTRILEALHHFHKAPAFATESQTPVRIVMGKMVQLAFETPFLMHAIIAAATTHLCTLLPDNKDYRLAEAYHWQQTINQYSTEVSKTITRANMDKLYSTCMIVSMHSFHQETFNPRTSFVFTTDPTALTWLRIQAGMRYLLERTGHWLPQSMWWTVFMESRDASLDFEDKRPGRVGLDPDLADLCGIAEETTVEENPCLWPLRMLMGLLPFERTTESFKVYNTWMGRLENPFYGCLLRKEAPALVLLAWWLGLMCYVEEWWVEMRVRSECTAICMFLEDSCDPLVLRLLEFPASCCGYLLRHEQERAGVFELD</sequence>
<dbReference type="AlphaFoldDB" id="W6QAL0"/>
<evidence type="ECO:0000313" key="7">
    <source>
        <dbReference type="EMBL" id="CDM33470.1"/>
    </source>
</evidence>
<dbReference type="OMA" id="CLWPLRM"/>
<dbReference type="InterPro" id="IPR001138">
    <property type="entry name" value="Zn2Cys6_DnaBD"/>
</dbReference>
<feature type="domain" description="Zn(2)-C6 fungal-type" evidence="6">
    <location>
        <begin position="59"/>
        <end position="89"/>
    </location>
</feature>
<dbReference type="PANTHER" id="PTHR47784">
    <property type="entry name" value="STEROL UPTAKE CONTROL PROTEIN 2"/>
    <property type="match status" value="1"/>
</dbReference>
<dbReference type="Gene3D" id="4.10.240.10">
    <property type="entry name" value="Zn(2)-C6 fungal-type DNA-binding domain"/>
    <property type="match status" value="1"/>
</dbReference>
<dbReference type="OrthoDB" id="416217at2759"/>
<proteinExistence type="predicted"/>
<keyword evidence="2" id="KW-0238">DNA-binding</keyword>
<keyword evidence="4" id="KW-0539">Nucleus</keyword>
<keyword evidence="3" id="KW-0804">Transcription</keyword>
<dbReference type="GO" id="GO:0003677">
    <property type="term" value="F:DNA binding"/>
    <property type="evidence" value="ECO:0007669"/>
    <property type="project" value="UniProtKB-KW"/>
</dbReference>
<keyword evidence="1" id="KW-0805">Transcription regulation</keyword>
<dbReference type="SUPFAM" id="SSF57701">
    <property type="entry name" value="Zn2/Cys6 DNA-binding domain"/>
    <property type="match status" value="1"/>
</dbReference>
<name>W6QAL0_PENRF</name>
<evidence type="ECO:0000256" key="1">
    <source>
        <dbReference type="ARBA" id="ARBA00023015"/>
    </source>
</evidence>
<dbReference type="Proteomes" id="UP000030686">
    <property type="component" value="Unassembled WGS sequence"/>
</dbReference>
<dbReference type="PROSITE" id="PS50048">
    <property type="entry name" value="ZN2_CY6_FUNGAL_2"/>
    <property type="match status" value="1"/>
</dbReference>
<evidence type="ECO:0000256" key="4">
    <source>
        <dbReference type="ARBA" id="ARBA00023242"/>
    </source>
</evidence>
<dbReference type="PANTHER" id="PTHR47784:SF9">
    <property type="entry name" value="ZN(II)2CYS6 TRANSCRIPTION FACTOR (EUROFUNG)"/>
    <property type="match status" value="1"/>
</dbReference>
<dbReference type="InterPro" id="IPR036864">
    <property type="entry name" value="Zn2-C6_fun-type_DNA-bd_sf"/>
</dbReference>
<keyword evidence="8" id="KW-1185">Reference proteome</keyword>
<dbReference type="GO" id="GO:0001228">
    <property type="term" value="F:DNA-binding transcription activator activity, RNA polymerase II-specific"/>
    <property type="evidence" value="ECO:0007669"/>
    <property type="project" value="TreeGrafter"/>
</dbReference>
<evidence type="ECO:0000259" key="6">
    <source>
        <dbReference type="PROSITE" id="PS50048"/>
    </source>
</evidence>
<reference evidence="7" key="1">
    <citation type="journal article" date="2014" name="Nat. Commun.">
        <title>Multiple recent horizontal transfers of a large genomic region in cheese making fungi.</title>
        <authorList>
            <person name="Cheeseman K."/>
            <person name="Ropars J."/>
            <person name="Renault P."/>
            <person name="Dupont J."/>
            <person name="Gouzy J."/>
            <person name="Branca A."/>
            <person name="Abraham A.L."/>
            <person name="Ceppi M."/>
            <person name="Conseiller E."/>
            <person name="Debuchy R."/>
            <person name="Malagnac F."/>
            <person name="Goarin A."/>
            <person name="Silar P."/>
            <person name="Lacoste S."/>
            <person name="Sallet E."/>
            <person name="Bensimon A."/>
            <person name="Giraud T."/>
            <person name="Brygoo Y."/>
        </authorList>
    </citation>
    <scope>NUCLEOTIDE SEQUENCE [LARGE SCALE GENOMIC DNA]</scope>
    <source>
        <strain evidence="7">FM164</strain>
    </source>
</reference>
<dbReference type="SMART" id="SM00066">
    <property type="entry name" value="GAL4"/>
    <property type="match status" value="1"/>
</dbReference>
<feature type="region of interest" description="Disordered" evidence="5">
    <location>
        <begin position="1"/>
        <end position="22"/>
    </location>
</feature>
<accession>W6QAL0</accession>
<dbReference type="Pfam" id="PF00172">
    <property type="entry name" value="Zn_clus"/>
    <property type="match status" value="1"/>
</dbReference>
<dbReference type="PRINTS" id="PR00755">
    <property type="entry name" value="AFLATOXINBRP"/>
</dbReference>